<sequence>MRRLLTLRTLVSPLVPYTSRSLSASVAPNEVCACGGVRATSPCRTLTTIPVAAARSNVRDTTSFELESELSLAQQDLQQPHPTLHHIFSNAKFAVSAKPRYASTPTPSQTASTLHPDQLRGVSSTSVCAKPLPTPLSAPLTPPSQSPPLPLAGSQLATLPTLLRRPRWCNVLHERYTASVSGYVDACNQVLRDIFNTWEKCVGSRRREERVQDHAEKFEEDSHFAKHVGALLRHAHADALLVLLEGVTGTHGGSEVCTNGGAPFCCALILHLVEILARRSAELSGKHMAHLSRLLLSCPQLLITAPSAQGRRSPELVATIQERVWEVFTLLCYATRRSLRRRQNIDCLEALLCGVYLRVYHSTASAPHGRRGRRRSCRIPSMPRSSVDAIDGGGQRRHTFLIIPPGLVAEVRKAALCHLVHRSFLNSAPAKSRAAEATIGERADLLLAWALLLAREDMDPVVRAAVVHRLRKGPRLADSGAPSGALSMFLLSWRRLALGLEAVPSPSGVGRQRSGTVPPAGAEIFQRVDRAARDTDGWAVSSADRCLLAVLLKRSVTQKQSLGALSSTMKRASLRGVEASRVYPEGAVAQRVLNEGAAALQAYARLRWGMPCIDEPEQLLYGDAPPELDTLHAAGTQRGACMSAAERATVEEWEDILETATSVPLHALCLAEVLCVRLMRCFHSWKGVSPEGSVLPRASIDSGQAFLATMTVSQQRRIFAAVWRLAAYTRAEVATTAFLDLKGEARTPWETYLPSGEDSQPLSIAELFSAPVWPHIHKGTCCSLIGVLCQDAEGAVRVVREWMAYREMMALPLSLASIQRLCKWLVALPGPMHSSELVSVLQEWAAMEKSKLSGAQLLSQACLASWDQVMRTALEQHTAQALLAGWEAPCPAHLMSTVQSCSPCGQELRCTYAGMTGPASAQLRRLQWISEANSSAVREWRWNMGIASSPTDWATVDRSARSLHPTAEIPAAVLLVQATEGDLTDTEDETVVQLLCRRYFPHFSDSNMLSWSDQLVCKALENVRVTAYNTGTNRWMDSALCLPPCGLPEADGDAHARPPRLGYCCEAIVSAPVLHYLHSVRKKTVSSDTTITAIFSPAELADALWTLAAYTKSLERARHAGVDDNQGGKGADGHRLLWAAAAYVNCLNDAWCLTTSNAVSAASAPSFDKADGNTLLACLPIFYRFALHLYEALLSGKDKPLNSGSEALRIIPSLPSELHAAAFRVMVSSPDIQRHTIDHTLLLADCVSRKWTARTASAVSWADEIPTVCVPLSVYQFVLATYAASRTPLPQRVRACCEAVLRREEKSHASRGAKRGGGHLRDSSLVLSLSLHSNHHT</sequence>
<feature type="region of interest" description="Disordered" evidence="1">
    <location>
        <begin position="133"/>
        <end position="152"/>
    </location>
</feature>
<reference evidence="2 3" key="1">
    <citation type="submission" date="2021-02" db="EMBL/GenBank/DDBJ databases">
        <title>Porcisia hertigi Genome sequencing and assembly.</title>
        <authorList>
            <person name="Almutairi H."/>
            <person name="Gatherer D."/>
        </authorList>
    </citation>
    <scope>NUCLEOTIDE SEQUENCE [LARGE SCALE GENOMIC DNA]</scope>
    <source>
        <strain evidence="2 3">C119</strain>
    </source>
</reference>
<dbReference type="EMBL" id="JAFJZO010000024">
    <property type="protein sequence ID" value="KAG5503400.1"/>
    <property type="molecule type" value="Genomic_DNA"/>
</dbReference>
<dbReference type="RefSeq" id="XP_067756762.1">
    <property type="nucleotide sequence ID" value="XM_067901496.1"/>
</dbReference>
<accession>A0A836IG58</accession>
<dbReference type="KEGG" id="phet:94291573"/>
<organism evidence="2 3">
    <name type="scientific">Porcisia hertigi</name>
    <dbReference type="NCBI Taxonomy" id="2761500"/>
    <lineage>
        <taxon>Eukaryota</taxon>
        <taxon>Discoba</taxon>
        <taxon>Euglenozoa</taxon>
        <taxon>Kinetoplastea</taxon>
        <taxon>Metakinetoplastina</taxon>
        <taxon>Trypanosomatida</taxon>
        <taxon>Trypanosomatidae</taxon>
        <taxon>Leishmaniinae</taxon>
        <taxon>Porcisia</taxon>
    </lineage>
</organism>
<evidence type="ECO:0000313" key="3">
    <source>
        <dbReference type="Proteomes" id="UP000674318"/>
    </source>
</evidence>
<evidence type="ECO:0000256" key="1">
    <source>
        <dbReference type="SAM" id="MobiDB-lite"/>
    </source>
</evidence>
<protein>
    <submittedName>
        <fullName evidence="2">Uncharacterized protein</fullName>
    </submittedName>
</protein>
<evidence type="ECO:0000313" key="2">
    <source>
        <dbReference type="EMBL" id="KAG5503400.1"/>
    </source>
</evidence>
<proteinExistence type="predicted"/>
<dbReference type="OrthoDB" id="265640at2759"/>
<feature type="compositionally biased region" description="Pro residues" evidence="1">
    <location>
        <begin position="133"/>
        <end position="150"/>
    </location>
</feature>
<comment type="caution">
    <text evidence="2">The sequence shown here is derived from an EMBL/GenBank/DDBJ whole genome shotgun (WGS) entry which is preliminary data.</text>
</comment>
<dbReference type="Proteomes" id="UP000674318">
    <property type="component" value="Chromosome 24"/>
</dbReference>
<keyword evidence="3" id="KW-1185">Reference proteome</keyword>
<gene>
    <name evidence="2" type="ORF">JKF63_05538</name>
</gene>
<name>A0A836IG58_9TRYP</name>
<dbReference type="GeneID" id="94291573"/>